<dbReference type="AlphaFoldDB" id="A0A2U1QBK5"/>
<proteinExistence type="predicted"/>
<gene>
    <name evidence="1" type="ORF">CTI12_AA050940</name>
</gene>
<organism evidence="1 2">
    <name type="scientific">Artemisia annua</name>
    <name type="common">Sweet wormwood</name>
    <dbReference type="NCBI Taxonomy" id="35608"/>
    <lineage>
        <taxon>Eukaryota</taxon>
        <taxon>Viridiplantae</taxon>
        <taxon>Streptophyta</taxon>
        <taxon>Embryophyta</taxon>
        <taxon>Tracheophyta</taxon>
        <taxon>Spermatophyta</taxon>
        <taxon>Magnoliopsida</taxon>
        <taxon>eudicotyledons</taxon>
        <taxon>Gunneridae</taxon>
        <taxon>Pentapetalae</taxon>
        <taxon>asterids</taxon>
        <taxon>campanulids</taxon>
        <taxon>Asterales</taxon>
        <taxon>Asteraceae</taxon>
        <taxon>Asteroideae</taxon>
        <taxon>Anthemideae</taxon>
        <taxon>Artemisiinae</taxon>
        <taxon>Artemisia</taxon>
    </lineage>
</organism>
<accession>A0A2U1QBK5</accession>
<dbReference type="Proteomes" id="UP000245207">
    <property type="component" value="Unassembled WGS sequence"/>
</dbReference>
<keyword evidence="2" id="KW-1185">Reference proteome</keyword>
<protein>
    <submittedName>
        <fullName evidence="1">Uncharacterized protein</fullName>
    </submittedName>
</protein>
<sequence length="122" mass="13839">MEEFKLTSMATLFTIPSHDLVNDRKLSTIIVSFSNQRPMKHFWSLWVSDGSIALDVGLDTVEKNATLLKRMPPCIIVGDGAKCRRTFGQEIFSPLLLAFAKLILFSNNRFRSYMPFVISLPV</sequence>
<comment type="caution">
    <text evidence="1">The sequence shown here is derived from an EMBL/GenBank/DDBJ whole genome shotgun (WGS) entry which is preliminary data.</text>
</comment>
<dbReference type="EMBL" id="PKPP01000247">
    <property type="protein sequence ID" value="PWA95363.1"/>
    <property type="molecule type" value="Genomic_DNA"/>
</dbReference>
<reference evidence="1 2" key="1">
    <citation type="journal article" date="2018" name="Mol. Plant">
        <title>The genome of Artemisia annua provides insight into the evolution of Asteraceae family and artemisinin biosynthesis.</title>
        <authorList>
            <person name="Shen Q."/>
            <person name="Zhang L."/>
            <person name="Liao Z."/>
            <person name="Wang S."/>
            <person name="Yan T."/>
            <person name="Shi P."/>
            <person name="Liu M."/>
            <person name="Fu X."/>
            <person name="Pan Q."/>
            <person name="Wang Y."/>
            <person name="Lv Z."/>
            <person name="Lu X."/>
            <person name="Zhang F."/>
            <person name="Jiang W."/>
            <person name="Ma Y."/>
            <person name="Chen M."/>
            <person name="Hao X."/>
            <person name="Li L."/>
            <person name="Tang Y."/>
            <person name="Lv G."/>
            <person name="Zhou Y."/>
            <person name="Sun X."/>
            <person name="Brodelius P.E."/>
            <person name="Rose J.K.C."/>
            <person name="Tang K."/>
        </authorList>
    </citation>
    <scope>NUCLEOTIDE SEQUENCE [LARGE SCALE GENOMIC DNA]</scope>
    <source>
        <strain evidence="2">cv. Huhao1</strain>
        <tissue evidence="1">Leaf</tissue>
    </source>
</reference>
<name>A0A2U1QBK5_ARTAN</name>
<evidence type="ECO:0000313" key="2">
    <source>
        <dbReference type="Proteomes" id="UP000245207"/>
    </source>
</evidence>
<evidence type="ECO:0000313" key="1">
    <source>
        <dbReference type="EMBL" id="PWA95363.1"/>
    </source>
</evidence>